<name>A0ABT3ZHX7_9BURK</name>
<dbReference type="SUPFAM" id="SSF52210">
    <property type="entry name" value="Succinyl-CoA synthetase domains"/>
    <property type="match status" value="2"/>
</dbReference>
<dbReference type="InterPro" id="IPR003781">
    <property type="entry name" value="CoA-bd"/>
</dbReference>
<dbReference type="PANTHER" id="PTHR42793">
    <property type="entry name" value="COA BINDING DOMAIN CONTAINING PROTEIN"/>
    <property type="match status" value="1"/>
</dbReference>
<evidence type="ECO:0000313" key="3">
    <source>
        <dbReference type="EMBL" id="MCY0385935.1"/>
    </source>
</evidence>
<dbReference type="Gene3D" id="3.30.1490.20">
    <property type="entry name" value="ATP-grasp fold, A domain"/>
    <property type="match status" value="1"/>
</dbReference>
<dbReference type="InterPro" id="IPR032875">
    <property type="entry name" value="Succ_CoA_lig_flav_dom"/>
</dbReference>
<evidence type="ECO:0000313" key="4">
    <source>
        <dbReference type="Proteomes" id="UP001082899"/>
    </source>
</evidence>
<dbReference type="Pfam" id="PF13549">
    <property type="entry name" value="ATP-grasp_5"/>
    <property type="match status" value="1"/>
</dbReference>
<dbReference type="SMART" id="SM00881">
    <property type="entry name" value="CoA_binding"/>
    <property type="match status" value="1"/>
</dbReference>
<dbReference type="GO" id="GO:0016874">
    <property type="term" value="F:ligase activity"/>
    <property type="evidence" value="ECO:0007669"/>
    <property type="project" value="UniProtKB-KW"/>
</dbReference>
<evidence type="ECO:0000259" key="2">
    <source>
        <dbReference type="PROSITE" id="PS50975"/>
    </source>
</evidence>
<dbReference type="Pfam" id="PF13607">
    <property type="entry name" value="Succ_CoA_lig"/>
    <property type="match status" value="1"/>
</dbReference>
<dbReference type="SUPFAM" id="SSF56059">
    <property type="entry name" value="Glutathione synthetase ATP-binding domain-like"/>
    <property type="match status" value="1"/>
</dbReference>
<evidence type="ECO:0000256" key="1">
    <source>
        <dbReference type="PROSITE-ProRule" id="PRU00409"/>
    </source>
</evidence>
<sequence length="722" mass="75183">MTAHARHATPDAIGRLLRPRTVAIVGASATPGALGASVLENLCGMGFSGQLHLVNPNRDEIDGRPCLRAIGALPEGVDVAVLAIPAAGVLDALRQLAQRKAGAAIIFSSGFAESGTAGLALQRELARVAFESGMLIVGPNCLGLINFVDGIALSFVASPPARKTHGERIGIVSQSGALAAVLGVTLTSRELALSYSVSTGNEAATGVEDYLEFMLTDPPTRVIALVVEQFRQPARFLDVARRARRAGKTIVLLHPGQSDRARAAAATHTGAIASDYRLMRTMVEHAGVVVAETLEEWGDIVEIAARCAPVAAGGTAVITESGAFKALALDVCERIGLDLPPMSADSNPAVRDALPAFVPVGNPLDLTAQVLVDPGLYGRTLAALRDDVRVAAVVFVIIQTDETTAAAKFPFIIEAVRAHPPGQLLLFAGLDDGAVVPSRHIRALRRLGVPYYPSPERAFRALARLSARAAHGGVATVPVEPTVVPLPAAGGVLTEHRGKRMLAALGIAVPDGRFVTCCADAQTAARDIGFPVVLKAQSADLSHKSDAGGVVLNLADADALAQGWQQLHTHIASHRPGLILDGVLVERAVAPGLELIVGARNDPEWGAVLLVGFGGVQAEIFQDVRLLPPDLPRDIIMRDILRLKGAALLRGFRGGPVPDVAAVADVLVCLGQVLAGNPRIREIDVNPLRVYPEGAVALDALLVVQPDAPACDTCFASGGTAI</sequence>
<dbReference type="InterPro" id="IPR011761">
    <property type="entry name" value="ATP-grasp"/>
</dbReference>
<dbReference type="Gene3D" id="3.40.50.261">
    <property type="entry name" value="Succinyl-CoA synthetase domains"/>
    <property type="match status" value="2"/>
</dbReference>
<keyword evidence="1" id="KW-0547">Nucleotide-binding</keyword>
<dbReference type="EMBL" id="JAPMXC010000001">
    <property type="protein sequence ID" value="MCY0385935.1"/>
    <property type="molecule type" value="Genomic_DNA"/>
</dbReference>
<protein>
    <submittedName>
        <fullName evidence="3">Acetate--CoA ligase family protein</fullName>
    </submittedName>
</protein>
<gene>
    <name evidence="3" type="ORF">OVY01_01490</name>
</gene>
<feature type="domain" description="ATP-grasp" evidence="2">
    <location>
        <begin position="499"/>
        <end position="550"/>
    </location>
</feature>
<dbReference type="RefSeq" id="WP_267845094.1">
    <property type="nucleotide sequence ID" value="NZ_JAPMXC010000001.1"/>
</dbReference>
<dbReference type="Gene3D" id="3.30.470.20">
    <property type="entry name" value="ATP-grasp fold, B domain"/>
    <property type="match status" value="1"/>
</dbReference>
<comment type="caution">
    <text evidence="3">The sequence shown here is derived from an EMBL/GenBank/DDBJ whole genome shotgun (WGS) entry which is preliminary data.</text>
</comment>
<dbReference type="Pfam" id="PF13380">
    <property type="entry name" value="CoA_binding_2"/>
    <property type="match status" value="1"/>
</dbReference>
<dbReference type="PANTHER" id="PTHR42793:SF1">
    <property type="entry name" value="PEPTIDYL-LYSINE N-ACETYLTRANSFERASE PATZ"/>
    <property type="match status" value="1"/>
</dbReference>
<organism evidence="3 4">
    <name type="scientific">Robbsia betulipollinis</name>
    <dbReference type="NCBI Taxonomy" id="2981849"/>
    <lineage>
        <taxon>Bacteria</taxon>
        <taxon>Pseudomonadati</taxon>
        <taxon>Pseudomonadota</taxon>
        <taxon>Betaproteobacteria</taxon>
        <taxon>Burkholderiales</taxon>
        <taxon>Burkholderiaceae</taxon>
        <taxon>Robbsia</taxon>
    </lineage>
</organism>
<accession>A0ABT3ZHX7</accession>
<keyword evidence="1" id="KW-0067">ATP-binding</keyword>
<proteinExistence type="predicted"/>
<keyword evidence="3" id="KW-0436">Ligase</keyword>
<dbReference type="InterPro" id="IPR013815">
    <property type="entry name" value="ATP_grasp_subdomain_1"/>
</dbReference>
<dbReference type="PROSITE" id="PS50975">
    <property type="entry name" value="ATP_GRASP"/>
    <property type="match status" value="1"/>
</dbReference>
<reference evidence="3" key="1">
    <citation type="submission" date="2022-11" db="EMBL/GenBank/DDBJ databases">
        <title>Robbsia betulipollinis sp. nov., isolated from pollen of birch (Betula pendula).</title>
        <authorList>
            <person name="Shi H."/>
            <person name="Ambika Manirajan B."/>
            <person name="Ratering S."/>
            <person name="Geissler-Plaum R."/>
            <person name="Schnell S."/>
        </authorList>
    </citation>
    <scope>NUCLEOTIDE SEQUENCE</scope>
    <source>
        <strain evidence="3">Bb-Pol-6</strain>
    </source>
</reference>
<dbReference type="InterPro" id="IPR016102">
    <property type="entry name" value="Succinyl-CoA_synth-like"/>
</dbReference>
<dbReference type="InterPro" id="IPR036291">
    <property type="entry name" value="NAD(P)-bd_dom_sf"/>
</dbReference>
<dbReference type="Gene3D" id="3.40.50.720">
    <property type="entry name" value="NAD(P)-binding Rossmann-like Domain"/>
    <property type="match status" value="1"/>
</dbReference>
<dbReference type="SUPFAM" id="SSF51735">
    <property type="entry name" value="NAD(P)-binding Rossmann-fold domains"/>
    <property type="match status" value="1"/>
</dbReference>
<dbReference type="Proteomes" id="UP001082899">
    <property type="component" value="Unassembled WGS sequence"/>
</dbReference>
<keyword evidence="4" id="KW-1185">Reference proteome</keyword>